<dbReference type="WBParaSite" id="GPLIN_000474200">
    <property type="protein sequence ID" value="GPLIN_000474200"/>
    <property type="gene ID" value="GPLIN_000474200"/>
</dbReference>
<name>A0A183BVV4_GLOPA</name>
<evidence type="ECO:0000256" key="2">
    <source>
        <dbReference type="ARBA" id="ARBA00023015"/>
    </source>
</evidence>
<evidence type="ECO:0000256" key="3">
    <source>
        <dbReference type="ARBA" id="ARBA00023125"/>
    </source>
</evidence>
<keyword evidence="4" id="KW-0804">Transcription</keyword>
<reference evidence="9" key="2">
    <citation type="submission" date="2016-06" db="UniProtKB">
        <authorList>
            <consortium name="WormBaseParasite"/>
        </authorList>
    </citation>
    <scope>IDENTIFICATION</scope>
</reference>
<reference evidence="8" key="1">
    <citation type="submission" date="2014-05" db="EMBL/GenBank/DDBJ databases">
        <title>The genome and life-stage specific transcriptomes of Globodera pallida elucidate key aspects of plant parasitism by a cyst nematode.</title>
        <authorList>
            <person name="Cotton J.A."/>
            <person name="Lilley C.J."/>
            <person name="Jones L.M."/>
            <person name="Kikuchi T."/>
            <person name="Reid A.J."/>
            <person name="Thorpe P."/>
            <person name="Tsai I.J."/>
            <person name="Beasley H."/>
            <person name="Blok V."/>
            <person name="Cock P.J.A."/>
            <person name="Van den Akker S.E."/>
            <person name="Holroyd N."/>
            <person name="Hunt M."/>
            <person name="Mantelin S."/>
            <person name="Naghra H."/>
            <person name="Pain A."/>
            <person name="Palomares-Rius J.E."/>
            <person name="Zarowiecki M."/>
            <person name="Berriman M."/>
            <person name="Jones J.T."/>
            <person name="Urwin P.E."/>
        </authorList>
    </citation>
    <scope>NUCLEOTIDE SEQUENCE [LARGE SCALE GENOMIC DNA]</scope>
    <source>
        <strain evidence="8">Lindley</strain>
    </source>
</reference>
<evidence type="ECO:0000256" key="5">
    <source>
        <dbReference type="ARBA" id="ARBA00023242"/>
    </source>
</evidence>
<dbReference type="InterPro" id="IPR057515">
    <property type="entry name" value="STATB_N"/>
</dbReference>
<protein>
    <submittedName>
        <fullName evidence="9">SH2 domain-containing protein</fullName>
    </submittedName>
</protein>
<sequence>MFHNPSSVQQPTSSDYYAQQQQQQHHQPMDTGGGPSDSVAFSPVSVHAKVSPAPSVQTPPSFAGFQLPPEFVQRHNVTAEVYQSFKDNVDALFSGQLIGGAQNEFLTRILARGEQLAMAMEAEKQYLMSEVLCNWAVHQQKLSVATQWTQQMNYSLLSSIDIQFEYFGELLEQTLSGLGYLIAEYPNFGFEQQHQQIRQLAHLFLFYSIVVSKQPPAVVVKCGEAENHRRSRFWFNTEIRMLGGKAFGLGASAENAQVHCHLITDETAKRLRNNAYYEISDHEEFVVDPSNAFLKNVMEMGAGGGVTVGMGPVGDSGESMAMVAKFDDMRVSKKEQLRRESVAQKRYHLCYAVKLKTEKHQIELVGKKVSLPFAILVGPKADVEAKLFMERSFADFVRRPDGELPKLVNGFEMVNALEMKFQALLAIPQKSTDPVALQQPRPFAAVSRQHLLNRLKPNGNGQISMPAAEEFCVAKGKSNNKENGGGTPQSPPGSVGSGTAAAEGEWKLVPFYEWFFKLAEMEEAEQLLCQCNQPTLLIRFSDIEYAKVKISVRDQYGAIRHHWYEQAELQGRSLGQELLQNSKYREIAFIWPQTNLEWAIGTRERSLSASTMAQRRPRQLQPSTLYFDNQDAGMDVRGGLRY</sequence>
<organism evidence="8 9">
    <name type="scientific">Globodera pallida</name>
    <name type="common">Potato cyst nematode worm</name>
    <name type="synonym">Heterodera pallida</name>
    <dbReference type="NCBI Taxonomy" id="36090"/>
    <lineage>
        <taxon>Eukaryota</taxon>
        <taxon>Metazoa</taxon>
        <taxon>Ecdysozoa</taxon>
        <taxon>Nematoda</taxon>
        <taxon>Chromadorea</taxon>
        <taxon>Rhabditida</taxon>
        <taxon>Tylenchina</taxon>
        <taxon>Tylenchomorpha</taxon>
        <taxon>Tylenchoidea</taxon>
        <taxon>Heteroderidae</taxon>
        <taxon>Heteroderinae</taxon>
        <taxon>Globodera</taxon>
    </lineage>
</organism>
<keyword evidence="8" id="KW-1185">Reference proteome</keyword>
<keyword evidence="2" id="KW-0805">Transcription regulation</keyword>
<dbReference type="Pfam" id="PF24629">
    <property type="entry name" value="STATB_N"/>
    <property type="match status" value="1"/>
</dbReference>
<feature type="region of interest" description="Disordered" evidence="6">
    <location>
        <begin position="476"/>
        <end position="499"/>
    </location>
</feature>
<dbReference type="GO" id="GO:0005634">
    <property type="term" value="C:nucleus"/>
    <property type="evidence" value="ECO:0007669"/>
    <property type="project" value="UniProtKB-SubCell"/>
</dbReference>
<feature type="region of interest" description="Disordered" evidence="6">
    <location>
        <begin position="1"/>
        <end position="41"/>
    </location>
</feature>
<dbReference type="SUPFAM" id="SSF55550">
    <property type="entry name" value="SH2 domain"/>
    <property type="match status" value="1"/>
</dbReference>
<dbReference type="GO" id="GO:0003677">
    <property type="term" value="F:DNA binding"/>
    <property type="evidence" value="ECO:0007669"/>
    <property type="project" value="UniProtKB-KW"/>
</dbReference>
<evidence type="ECO:0000256" key="4">
    <source>
        <dbReference type="ARBA" id="ARBA00023163"/>
    </source>
</evidence>
<feature type="compositionally biased region" description="Polar residues" evidence="6">
    <location>
        <begin position="1"/>
        <end position="18"/>
    </location>
</feature>
<proteinExistence type="predicted"/>
<dbReference type="InterPro" id="IPR036860">
    <property type="entry name" value="SH2_dom_sf"/>
</dbReference>
<evidence type="ECO:0000259" key="7">
    <source>
        <dbReference type="Pfam" id="PF24629"/>
    </source>
</evidence>
<dbReference type="AlphaFoldDB" id="A0A183BVV4"/>
<evidence type="ECO:0000313" key="9">
    <source>
        <dbReference type="WBParaSite" id="GPLIN_000474200"/>
    </source>
</evidence>
<evidence type="ECO:0000313" key="8">
    <source>
        <dbReference type="Proteomes" id="UP000050741"/>
    </source>
</evidence>
<accession>A0A183BVV4</accession>
<dbReference type="Gene3D" id="2.60.40.630">
    <property type="entry name" value="STAT transcription factor, DNA-binding domain"/>
    <property type="match status" value="1"/>
</dbReference>
<dbReference type="Proteomes" id="UP000050741">
    <property type="component" value="Unassembled WGS sequence"/>
</dbReference>
<evidence type="ECO:0000256" key="1">
    <source>
        <dbReference type="ARBA" id="ARBA00004123"/>
    </source>
</evidence>
<feature type="domain" description="Signal transducer and activator of transcription b N-terminal" evidence="7">
    <location>
        <begin position="70"/>
        <end position="206"/>
    </location>
</feature>
<keyword evidence="5" id="KW-0539">Nucleus</keyword>
<dbReference type="Gene3D" id="3.30.505.10">
    <property type="entry name" value="SH2 domain"/>
    <property type="match status" value="1"/>
</dbReference>
<comment type="subcellular location">
    <subcellularLocation>
        <location evidence="1">Nucleus</location>
    </subcellularLocation>
</comment>
<dbReference type="InterPro" id="IPR012345">
    <property type="entry name" value="STAT_TF_DNA-bd_N"/>
</dbReference>
<evidence type="ECO:0000256" key="6">
    <source>
        <dbReference type="SAM" id="MobiDB-lite"/>
    </source>
</evidence>
<keyword evidence="3" id="KW-0238">DNA-binding</keyword>